<dbReference type="EMBL" id="CM043790">
    <property type="protein sequence ID" value="KAI4825825.1"/>
    <property type="molecule type" value="Genomic_DNA"/>
</dbReference>
<accession>A0ACB9XFP7</accession>
<reference evidence="1" key="1">
    <citation type="submission" date="2022-05" db="EMBL/GenBank/DDBJ databases">
        <title>Chromosome-level genome of Chaenocephalus aceratus.</title>
        <authorList>
            <person name="Park H."/>
        </authorList>
    </citation>
    <scope>NUCLEOTIDE SEQUENCE</scope>
    <source>
        <strain evidence="1">KU_202001</strain>
    </source>
</reference>
<protein>
    <submittedName>
        <fullName evidence="1">Uncharacterized protein</fullName>
    </submittedName>
</protein>
<sequence>MSATVSEQIRHTGSVLPVGRMNMNESTQGCSHCPLSSSRRAPFVIIRAGTLTR</sequence>
<organism evidence="1 2">
    <name type="scientific">Chaenocephalus aceratus</name>
    <name type="common">Blackfin icefish</name>
    <name type="synonym">Chaenichthys aceratus</name>
    <dbReference type="NCBI Taxonomy" id="36190"/>
    <lineage>
        <taxon>Eukaryota</taxon>
        <taxon>Metazoa</taxon>
        <taxon>Chordata</taxon>
        <taxon>Craniata</taxon>
        <taxon>Vertebrata</taxon>
        <taxon>Euteleostomi</taxon>
        <taxon>Actinopterygii</taxon>
        <taxon>Neopterygii</taxon>
        <taxon>Teleostei</taxon>
        <taxon>Neoteleostei</taxon>
        <taxon>Acanthomorphata</taxon>
        <taxon>Eupercaria</taxon>
        <taxon>Perciformes</taxon>
        <taxon>Notothenioidei</taxon>
        <taxon>Channichthyidae</taxon>
        <taxon>Chaenocephalus</taxon>
    </lineage>
</organism>
<evidence type="ECO:0000313" key="1">
    <source>
        <dbReference type="EMBL" id="KAI4825825.1"/>
    </source>
</evidence>
<proteinExistence type="predicted"/>
<gene>
    <name evidence="1" type="ORF">KUCAC02_021490</name>
</gene>
<evidence type="ECO:0000313" key="2">
    <source>
        <dbReference type="Proteomes" id="UP001057452"/>
    </source>
</evidence>
<comment type="caution">
    <text evidence="1">The sequence shown here is derived from an EMBL/GenBank/DDBJ whole genome shotgun (WGS) entry which is preliminary data.</text>
</comment>
<keyword evidence="2" id="KW-1185">Reference proteome</keyword>
<name>A0ACB9XFP7_CHAAC</name>
<dbReference type="Proteomes" id="UP001057452">
    <property type="component" value="Chromosome 6"/>
</dbReference>